<dbReference type="eggNOG" id="COG2807">
    <property type="taxonomic scope" value="Bacteria"/>
</dbReference>
<dbReference type="GO" id="GO:0022857">
    <property type="term" value="F:transmembrane transporter activity"/>
    <property type="evidence" value="ECO:0007669"/>
    <property type="project" value="InterPro"/>
</dbReference>
<dbReference type="EMBL" id="AM902716">
    <property type="protein sequence ID" value="CAP44223.1"/>
    <property type="molecule type" value="Genomic_DNA"/>
</dbReference>
<evidence type="ECO:0000313" key="6">
    <source>
        <dbReference type="EMBL" id="CAP44223.1"/>
    </source>
</evidence>
<organism evidence="6 7">
    <name type="scientific">Bordetella petrii (strain ATCC BAA-461 / DSM 12804 / CCUG 43448 / CIP 107267 / Se-1111R)</name>
    <dbReference type="NCBI Taxonomy" id="340100"/>
    <lineage>
        <taxon>Bacteria</taxon>
        <taxon>Pseudomonadati</taxon>
        <taxon>Pseudomonadota</taxon>
        <taxon>Betaproteobacteria</taxon>
        <taxon>Burkholderiales</taxon>
        <taxon>Alcaligenaceae</taxon>
        <taxon>Bordetella</taxon>
    </lineage>
</organism>
<dbReference type="InterPro" id="IPR020846">
    <property type="entry name" value="MFS_dom"/>
</dbReference>
<feature type="transmembrane region" description="Helical" evidence="4">
    <location>
        <begin position="220"/>
        <end position="240"/>
    </location>
</feature>
<dbReference type="AlphaFoldDB" id="A9I3W9"/>
<feature type="transmembrane region" description="Helical" evidence="4">
    <location>
        <begin position="169"/>
        <end position="188"/>
    </location>
</feature>
<feature type="transmembrane region" description="Helical" evidence="4">
    <location>
        <begin position="136"/>
        <end position="163"/>
    </location>
</feature>
<feature type="transmembrane region" description="Helical" evidence="4">
    <location>
        <begin position="279"/>
        <end position="299"/>
    </location>
</feature>
<evidence type="ECO:0000256" key="1">
    <source>
        <dbReference type="ARBA" id="ARBA00022692"/>
    </source>
</evidence>
<feature type="transmembrane region" description="Helical" evidence="4">
    <location>
        <begin position="305"/>
        <end position="327"/>
    </location>
</feature>
<dbReference type="PANTHER" id="PTHR23523">
    <property type="match status" value="1"/>
</dbReference>
<dbReference type="Pfam" id="PF07690">
    <property type="entry name" value="MFS_1"/>
    <property type="match status" value="1"/>
</dbReference>
<feature type="transmembrane region" description="Helical" evidence="4">
    <location>
        <begin position="366"/>
        <end position="386"/>
    </location>
</feature>
<feature type="domain" description="Major facilitator superfamily (MFS) profile" evidence="5">
    <location>
        <begin position="211"/>
        <end position="413"/>
    </location>
</feature>
<dbReference type="InterPro" id="IPR011701">
    <property type="entry name" value="MFS"/>
</dbReference>
<feature type="transmembrane region" description="Helical" evidence="4">
    <location>
        <begin position="106"/>
        <end position="124"/>
    </location>
</feature>
<proteinExistence type="predicted"/>
<feature type="transmembrane region" description="Helical" evidence="4">
    <location>
        <begin position="83"/>
        <end position="100"/>
    </location>
</feature>
<feature type="transmembrane region" description="Helical" evidence="4">
    <location>
        <begin position="339"/>
        <end position="360"/>
    </location>
</feature>
<dbReference type="Proteomes" id="UP000001225">
    <property type="component" value="Chromosome"/>
</dbReference>
<evidence type="ECO:0000256" key="2">
    <source>
        <dbReference type="ARBA" id="ARBA00022989"/>
    </source>
</evidence>
<evidence type="ECO:0000256" key="3">
    <source>
        <dbReference type="ARBA" id="ARBA00023136"/>
    </source>
</evidence>
<protein>
    <submittedName>
        <fullName evidence="6">Cyanate transporter, CP family</fullName>
    </submittedName>
</protein>
<accession>A9I3W9</accession>
<keyword evidence="3 4" id="KW-0472">Membrane</keyword>
<evidence type="ECO:0000259" key="5">
    <source>
        <dbReference type="PROSITE" id="PS50850"/>
    </source>
</evidence>
<evidence type="ECO:0000256" key="4">
    <source>
        <dbReference type="SAM" id="Phobius"/>
    </source>
</evidence>
<evidence type="ECO:0000313" key="7">
    <source>
        <dbReference type="Proteomes" id="UP000001225"/>
    </source>
</evidence>
<dbReference type="KEGG" id="bpt:Bpet3878"/>
<keyword evidence="7" id="KW-1185">Reference proteome</keyword>
<keyword evidence="2 4" id="KW-1133">Transmembrane helix</keyword>
<dbReference type="STRING" id="94624.Bpet3878"/>
<dbReference type="Gene3D" id="1.20.1250.20">
    <property type="entry name" value="MFS general substrate transporter like domains"/>
    <property type="match status" value="1"/>
</dbReference>
<keyword evidence="1 4" id="KW-0812">Transmembrane</keyword>
<dbReference type="PANTHER" id="PTHR23523:SF2">
    <property type="entry name" value="2-NITROIMIDAZOLE TRANSPORTER"/>
    <property type="match status" value="1"/>
</dbReference>
<name>A9I3W9_BORPD</name>
<dbReference type="SUPFAM" id="SSF103473">
    <property type="entry name" value="MFS general substrate transporter"/>
    <property type="match status" value="1"/>
</dbReference>
<dbReference type="InterPro" id="IPR036259">
    <property type="entry name" value="MFS_trans_sf"/>
</dbReference>
<feature type="transmembrane region" description="Helical" evidence="4">
    <location>
        <begin position="45"/>
        <end position="71"/>
    </location>
</feature>
<dbReference type="PROSITE" id="PS50850">
    <property type="entry name" value="MFS"/>
    <property type="match status" value="1"/>
</dbReference>
<feature type="transmembrane region" description="Helical" evidence="4">
    <location>
        <begin position="252"/>
        <end position="272"/>
    </location>
</feature>
<reference evidence="6 7" key="1">
    <citation type="journal article" date="2008" name="BMC Genomics">
        <title>The missing link: Bordetella petrii is endowed with both the metabolic versatility of environmental bacteria and virulence traits of pathogenic Bordetellae.</title>
        <authorList>
            <person name="Gross R."/>
            <person name="Guzman C.A."/>
            <person name="Sebaihia M."/>
            <person name="Martins Dos Santos V.A."/>
            <person name="Pieper D.H."/>
            <person name="Koebnik R."/>
            <person name="Lechner M."/>
            <person name="Bartels D."/>
            <person name="Buhrmester J."/>
            <person name="Choudhuri J.V."/>
            <person name="Ebensen T."/>
            <person name="Gaigalat L."/>
            <person name="Herrmann S."/>
            <person name="Khachane A.N."/>
            <person name="Larisch C."/>
            <person name="Link S."/>
            <person name="Linke B."/>
            <person name="Meyer F."/>
            <person name="Mormann S."/>
            <person name="Nakunst D."/>
            <person name="Rueckert C."/>
            <person name="Schneiker-Bekel S."/>
            <person name="Schulze K."/>
            <person name="Vorhoelter F.J."/>
            <person name="Yevsa T."/>
            <person name="Engle J.T."/>
            <person name="Goldman W.E."/>
            <person name="Puehler A."/>
            <person name="Goebel U.B."/>
            <person name="Goesmann A."/>
            <person name="Bloecker H."/>
            <person name="Kaiser O."/>
            <person name="Martinez-Arias R."/>
        </authorList>
    </citation>
    <scope>NUCLEOTIDE SEQUENCE [LARGE SCALE GENOMIC DNA]</scope>
    <source>
        <strain evidence="7">ATCC BAA-461 / DSM 12804 / CCUG 43448 / CIP 107267 / Se-1111R</strain>
    </source>
</reference>
<gene>
    <name evidence="6" type="ordered locus">Bpet3878</name>
</gene>
<dbReference type="InterPro" id="IPR052524">
    <property type="entry name" value="MFS_Cyanate_Porter"/>
</dbReference>
<sequence length="413" mass="41850">MNRPFLLSRFGRRPAAALAGVMLIAMSLRAPLTGIAPLIDLIRIQLHLSAAAAGMLTTLPLLAFAMVSLAAPPLAGRYGHERSLFAAMALLGLGVLLRSAGSVFYLFAGTALAGCAIAIGNVLLPSLLKRDFPEQAAALTAAYVLAMSIAAGLASAIAIPLAGVSGGSWRWPALAMAAPPLLAALAWAPQLARPRQRPATGLAAPACGVWSSPLAWHVTCYLGLNSFVFYVCIGWLPAILHDVGYTSAQAGALHGLLQLMSAVPALFVAPLLRRMRDQRLLGGSAALLSLAGLAGLLALPGWSQAWVVLLGLGTGAGVILGLAFVTLRTSGPQSAATLSGMAQCMGYLLASAGPVLAGALHEATGGWHAALLLCALLSLLMALAALGAGRAAVVDCPLAGIARIAAAAADPAQ</sequence>